<keyword evidence="2" id="KW-0165">Cleavage on pair of basic residues</keyword>
<dbReference type="AlphaFoldDB" id="A0A4C1UU13"/>
<keyword evidence="3 4" id="KW-0732">Signal</keyword>
<dbReference type="CDD" id="cd04366">
    <property type="entry name" value="IlGF_insulin_bombyxin_like"/>
    <property type="match status" value="1"/>
</dbReference>
<feature type="signal peptide" evidence="4">
    <location>
        <begin position="1"/>
        <end position="19"/>
    </location>
</feature>
<reference evidence="6 7" key="1">
    <citation type="journal article" date="2019" name="Commun. Biol.">
        <title>The bagworm genome reveals a unique fibroin gene that provides high tensile strength.</title>
        <authorList>
            <person name="Kono N."/>
            <person name="Nakamura H."/>
            <person name="Ohtoshi R."/>
            <person name="Tomita M."/>
            <person name="Numata K."/>
            <person name="Arakawa K."/>
        </authorList>
    </citation>
    <scope>NUCLEOTIDE SEQUENCE [LARGE SCALE GENOMIC DNA]</scope>
</reference>
<dbReference type="GO" id="GO:0005576">
    <property type="term" value="C:extracellular region"/>
    <property type="evidence" value="ECO:0007669"/>
    <property type="project" value="InterPro"/>
</dbReference>
<organism evidence="6 7">
    <name type="scientific">Eumeta variegata</name>
    <name type="common">Bagworm moth</name>
    <name type="synonym">Eumeta japonica</name>
    <dbReference type="NCBI Taxonomy" id="151549"/>
    <lineage>
        <taxon>Eukaryota</taxon>
        <taxon>Metazoa</taxon>
        <taxon>Ecdysozoa</taxon>
        <taxon>Arthropoda</taxon>
        <taxon>Hexapoda</taxon>
        <taxon>Insecta</taxon>
        <taxon>Pterygota</taxon>
        <taxon>Neoptera</taxon>
        <taxon>Endopterygota</taxon>
        <taxon>Lepidoptera</taxon>
        <taxon>Glossata</taxon>
        <taxon>Ditrysia</taxon>
        <taxon>Tineoidea</taxon>
        <taxon>Psychidae</taxon>
        <taxon>Oiketicinae</taxon>
        <taxon>Eumeta</taxon>
    </lineage>
</organism>
<dbReference type="EMBL" id="BGZK01000221">
    <property type="protein sequence ID" value="GBP29517.1"/>
    <property type="molecule type" value="Genomic_DNA"/>
</dbReference>
<dbReference type="InterPro" id="IPR016179">
    <property type="entry name" value="Insulin-like"/>
</dbReference>
<dbReference type="GO" id="GO:0005179">
    <property type="term" value="F:hormone activity"/>
    <property type="evidence" value="ECO:0007669"/>
    <property type="project" value="InterPro"/>
</dbReference>
<dbReference type="InterPro" id="IPR022352">
    <property type="entry name" value="Ins/IGF/rlx"/>
</dbReference>
<dbReference type="PRINTS" id="PR00276">
    <property type="entry name" value="INSULINFAMLY"/>
</dbReference>
<dbReference type="Proteomes" id="UP000299102">
    <property type="component" value="Unassembled WGS sequence"/>
</dbReference>
<proteinExistence type="inferred from homology"/>
<dbReference type="SMART" id="SM00078">
    <property type="entry name" value="IlGF"/>
    <property type="match status" value="1"/>
</dbReference>
<dbReference type="Gene3D" id="1.10.100.10">
    <property type="entry name" value="Insulin-like"/>
    <property type="match status" value="1"/>
</dbReference>
<dbReference type="InterPro" id="IPR036438">
    <property type="entry name" value="Insulin-like_sf"/>
</dbReference>
<evidence type="ECO:0000256" key="1">
    <source>
        <dbReference type="ARBA" id="ARBA00009034"/>
    </source>
</evidence>
<evidence type="ECO:0000256" key="4">
    <source>
        <dbReference type="SAM" id="SignalP"/>
    </source>
</evidence>
<protein>
    <recommendedName>
        <fullName evidence="5">Insulin-like domain-containing protein</fullName>
    </recommendedName>
</protein>
<dbReference type="OrthoDB" id="10019596at2759"/>
<keyword evidence="7" id="KW-1185">Reference proteome</keyword>
<comment type="similarity">
    <text evidence="1">Belongs to the insulin family.</text>
</comment>
<gene>
    <name evidence="6" type="ORF">EVAR_93314_1</name>
</gene>
<accession>A0A4C1UU13</accession>
<evidence type="ECO:0000259" key="5">
    <source>
        <dbReference type="SMART" id="SM00078"/>
    </source>
</evidence>
<evidence type="ECO:0000256" key="2">
    <source>
        <dbReference type="ARBA" id="ARBA00022685"/>
    </source>
</evidence>
<comment type="caution">
    <text evidence="6">The sequence shown here is derived from an EMBL/GenBank/DDBJ whole genome shotgun (WGS) entry which is preliminary data.</text>
</comment>
<evidence type="ECO:0000256" key="3">
    <source>
        <dbReference type="ARBA" id="ARBA00022729"/>
    </source>
</evidence>
<sequence>MHIALVLFTAVVAAQLGGAVERVPSPGTKLKTLCSTDLSRAYVLACYGVPEALGKRNLMPLPALNALTSLYEDDTEEHGDWPDWPWLEAKQAQNNFPVHRYGKRQRQQGGLADECCLKSCYIEELLSYCP</sequence>
<evidence type="ECO:0000313" key="7">
    <source>
        <dbReference type="Proteomes" id="UP000299102"/>
    </source>
</evidence>
<evidence type="ECO:0000313" key="6">
    <source>
        <dbReference type="EMBL" id="GBP29517.1"/>
    </source>
</evidence>
<dbReference type="SUPFAM" id="SSF56994">
    <property type="entry name" value="Insulin-like"/>
    <property type="match status" value="1"/>
</dbReference>
<dbReference type="Pfam" id="PF00049">
    <property type="entry name" value="Insulin"/>
    <property type="match status" value="1"/>
</dbReference>
<feature type="domain" description="Insulin-like" evidence="5">
    <location>
        <begin position="31"/>
        <end position="129"/>
    </location>
</feature>
<name>A0A4C1UU13_EUMVA</name>
<feature type="chain" id="PRO_5020024940" description="Insulin-like domain-containing protein" evidence="4">
    <location>
        <begin position="20"/>
        <end position="130"/>
    </location>
</feature>